<dbReference type="InterPro" id="IPR036390">
    <property type="entry name" value="WH_DNA-bd_sf"/>
</dbReference>
<gene>
    <name evidence="2" type="ORF">Pla144_47270</name>
</gene>
<comment type="caution">
    <text evidence="2">The sequence shown here is derived from an EMBL/GenBank/DDBJ whole genome shotgun (WGS) entry which is preliminary data.</text>
</comment>
<dbReference type="Proteomes" id="UP000318437">
    <property type="component" value="Unassembled WGS sequence"/>
</dbReference>
<dbReference type="Gene3D" id="1.10.10.10">
    <property type="entry name" value="Winged helix-like DNA-binding domain superfamily/Winged helix DNA-binding domain"/>
    <property type="match status" value="1"/>
</dbReference>
<accession>A0A5C6CBV1</accession>
<sequence length="140" mass="15166">MNTQTSHDAHNHSNLGPLKDLPTIEAAEFANWTPEGKAPQSPCQVKPASTPKQNTALLRLLRAIVDHPGMPSSKYPKLTQMSPRKAVEVRKQLVKQGLVRETELQTKARGRAAIVLTPTEAAVEVLHAQDADQFTGGSTA</sequence>
<dbReference type="AlphaFoldDB" id="A0A5C6CBV1"/>
<reference evidence="2 3" key="1">
    <citation type="submission" date="2019-02" db="EMBL/GenBank/DDBJ databases">
        <title>Deep-cultivation of Planctomycetes and their phenomic and genomic characterization uncovers novel biology.</title>
        <authorList>
            <person name="Wiegand S."/>
            <person name="Jogler M."/>
            <person name="Boedeker C."/>
            <person name="Pinto D."/>
            <person name="Vollmers J."/>
            <person name="Rivas-Marin E."/>
            <person name="Kohn T."/>
            <person name="Peeters S.H."/>
            <person name="Heuer A."/>
            <person name="Rast P."/>
            <person name="Oberbeckmann S."/>
            <person name="Bunk B."/>
            <person name="Jeske O."/>
            <person name="Meyerdierks A."/>
            <person name="Storesund J.E."/>
            <person name="Kallscheuer N."/>
            <person name="Luecker S."/>
            <person name="Lage O.M."/>
            <person name="Pohl T."/>
            <person name="Merkel B.J."/>
            <person name="Hornburger P."/>
            <person name="Mueller R.-W."/>
            <person name="Bruemmer F."/>
            <person name="Labrenz M."/>
            <person name="Spormann A.M."/>
            <person name="Op Den Camp H."/>
            <person name="Overmann J."/>
            <person name="Amann R."/>
            <person name="Jetten M.S.M."/>
            <person name="Mascher T."/>
            <person name="Medema M.H."/>
            <person name="Devos D.P."/>
            <person name="Kaster A.-K."/>
            <person name="Ovreas L."/>
            <person name="Rohde M."/>
            <person name="Galperin M.Y."/>
            <person name="Jogler C."/>
        </authorList>
    </citation>
    <scope>NUCLEOTIDE SEQUENCE [LARGE SCALE GENOMIC DNA]</scope>
    <source>
        <strain evidence="2 3">Pla144</strain>
    </source>
</reference>
<evidence type="ECO:0000313" key="2">
    <source>
        <dbReference type="EMBL" id="TWU21317.1"/>
    </source>
</evidence>
<protein>
    <submittedName>
        <fullName evidence="2">Uncharacterized protein</fullName>
    </submittedName>
</protein>
<dbReference type="RefSeq" id="WP_146452952.1">
    <property type="nucleotide sequence ID" value="NZ_SJPS01000011.1"/>
</dbReference>
<feature type="region of interest" description="Disordered" evidence="1">
    <location>
        <begin position="1"/>
        <end position="21"/>
    </location>
</feature>
<dbReference type="InterPro" id="IPR036388">
    <property type="entry name" value="WH-like_DNA-bd_sf"/>
</dbReference>
<keyword evidence="3" id="KW-1185">Reference proteome</keyword>
<evidence type="ECO:0000256" key="1">
    <source>
        <dbReference type="SAM" id="MobiDB-lite"/>
    </source>
</evidence>
<evidence type="ECO:0000313" key="3">
    <source>
        <dbReference type="Proteomes" id="UP000318437"/>
    </source>
</evidence>
<dbReference type="EMBL" id="SJPS01000011">
    <property type="protein sequence ID" value="TWU21317.1"/>
    <property type="molecule type" value="Genomic_DNA"/>
</dbReference>
<dbReference type="SUPFAM" id="SSF46785">
    <property type="entry name" value="Winged helix' DNA-binding domain"/>
    <property type="match status" value="1"/>
</dbReference>
<proteinExistence type="predicted"/>
<name>A0A5C6CBV1_9BACT</name>
<organism evidence="2 3">
    <name type="scientific">Bythopirellula polymerisocia</name>
    <dbReference type="NCBI Taxonomy" id="2528003"/>
    <lineage>
        <taxon>Bacteria</taxon>
        <taxon>Pseudomonadati</taxon>
        <taxon>Planctomycetota</taxon>
        <taxon>Planctomycetia</taxon>
        <taxon>Pirellulales</taxon>
        <taxon>Lacipirellulaceae</taxon>
        <taxon>Bythopirellula</taxon>
    </lineage>
</organism>